<accession>A0A560JP20</accession>
<dbReference type="Pfam" id="PF13377">
    <property type="entry name" value="Peripla_BP_3"/>
    <property type="match status" value="1"/>
</dbReference>
<sequence>MQMDRAEGERKDFWQLTGPTKGKRPTLKDVAAHVGVHFSTVSRALDPATAHRITDEVRARIQAAVAELNYRHNVAAATLRTHSSKTIGIIVPDITNSLFGPIIKGIDSISSEHGYVALIGDTDNNPEKEEKLISTFLARGIEGLIVASALREDEVVSAVAHDGTPIVTVNSHVDDDSVSSVSYNVRPSIGALVKHLAELGHRRIAFISGPSSWSTAEERLAAYRYWIDRVKAVVSDDLIVYSNEYREEEGARCAEELLRSGVPFTAVMAANDLLAFGALNVLQRHGLECPRDVSVTGFNDIPMAERWSPPLTTVKVDPLRAGKAAAEILFADIKLAPEERQPKHVLLPASMVVRHSTAAPSSGQLRGAPTNG</sequence>
<dbReference type="InterPro" id="IPR028082">
    <property type="entry name" value="Peripla_BP_I"/>
</dbReference>
<dbReference type="OrthoDB" id="7170131at2"/>
<gene>
    <name evidence="6" type="ORF">FBZ95_106580</name>
</gene>
<keyword evidence="2" id="KW-0805">Transcription regulation</keyword>
<evidence type="ECO:0000256" key="1">
    <source>
        <dbReference type="ARBA" id="ARBA00022491"/>
    </source>
</evidence>
<reference evidence="6 7" key="1">
    <citation type="submission" date="2019-06" db="EMBL/GenBank/DDBJ databases">
        <title>Genomic Encyclopedia of Type Strains, Phase IV (KMG-V): Genome sequencing to study the core and pangenomes of soil and plant-associated prokaryotes.</title>
        <authorList>
            <person name="Whitman W."/>
        </authorList>
    </citation>
    <scope>NUCLEOTIDE SEQUENCE [LARGE SCALE GENOMIC DNA]</scope>
    <source>
        <strain evidence="6 7">BR 10556</strain>
    </source>
</reference>
<keyword evidence="1" id="KW-0678">Repressor</keyword>
<dbReference type="GO" id="GO:0000976">
    <property type="term" value="F:transcription cis-regulatory region binding"/>
    <property type="evidence" value="ECO:0007669"/>
    <property type="project" value="TreeGrafter"/>
</dbReference>
<dbReference type="PANTHER" id="PTHR30146">
    <property type="entry name" value="LACI-RELATED TRANSCRIPTIONAL REPRESSOR"/>
    <property type="match status" value="1"/>
</dbReference>
<dbReference type="InterPro" id="IPR000843">
    <property type="entry name" value="HTH_LacI"/>
</dbReference>
<dbReference type="CDD" id="cd06267">
    <property type="entry name" value="PBP1_LacI_sugar_binding-like"/>
    <property type="match status" value="1"/>
</dbReference>
<keyword evidence="4" id="KW-0804">Transcription</keyword>
<dbReference type="SMART" id="SM00354">
    <property type="entry name" value="HTH_LACI"/>
    <property type="match status" value="1"/>
</dbReference>
<evidence type="ECO:0000313" key="7">
    <source>
        <dbReference type="Proteomes" id="UP000315914"/>
    </source>
</evidence>
<evidence type="ECO:0000256" key="3">
    <source>
        <dbReference type="ARBA" id="ARBA00023125"/>
    </source>
</evidence>
<dbReference type="Gene3D" id="3.40.50.2300">
    <property type="match status" value="2"/>
</dbReference>
<dbReference type="AlphaFoldDB" id="A0A560JP20"/>
<keyword evidence="7" id="KW-1185">Reference proteome</keyword>
<dbReference type="InterPro" id="IPR010982">
    <property type="entry name" value="Lambda_DNA-bd_dom_sf"/>
</dbReference>
<dbReference type="Proteomes" id="UP000315914">
    <property type="component" value="Unassembled WGS sequence"/>
</dbReference>
<dbReference type="SUPFAM" id="SSF47413">
    <property type="entry name" value="lambda repressor-like DNA-binding domains"/>
    <property type="match status" value="1"/>
</dbReference>
<dbReference type="GO" id="GO:0003700">
    <property type="term" value="F:DNA-binding transcription factor activity"/>
    <property type="evidence" value="ECO:0007669"/>
    <property type="project" value="TreeGrafter"/>
</dbReference>
<comment type="caution">
    <text evidence="6">The sequence shown here is derived from an EMBL/GenBank/DDBJ whole genome shotgun (WGS) entry which is preliminary data.</text>
</comment>
<dbReference type="InterPro" id="IPR046335">
    <property type="entry name" value="LacI/GalR-like_sensor"/>
</dbReference>
<dbReference type="STRING" id="1399419.A5906_39865"/>
<evidence type="ECO:0000256" key="4">
    <source>
        <dbReference type="ARBA" id="ARBA00023163"/>
    </source>
</evidence>
<dbReference type="PANTHER" id="PTHR30146:SF148">
    <property type="entry name" value="HTH-TYPE TRANSCRIPTIONAL REPRESSOR PURR-RELATED"/>
    <property type="match status" value="1"/>
</dbReference>
<dbReference type="PROSITE" id="PS50932">
    <property type="entry name" value="HTH_LACI_2"/>
    <property type="match status" value="1"/>
</dbReference>
<keyword evidence="3" id="KW-0238">DNA-binding</keyword>
<protein>
    <submittedName>
        <fullName evidence="6">LacI family transcriptional regulator</fullName>
    </submittedName>
</protein>
<dbReference type="SUPFAM" id="SSF53822">
    <property type="entry name" value="Periplasmic binding protein-like I"/>
    <property type="match status" value="1"/>
</dbReference>
<dbReference type="Pfam" id="PF00356">
    <property type="entry name" value="LacI"/>
    <property type="match status" value="1"/>
</dbReference>
<feature type="domain" description="HTH lacI-type" evidence="5">
    <location>
        <begin position="25"/>
        <end position="81"/>
    </location>
</feature>
<dbReference type="RefSeq" id="WP_080137370.1">
    <property type="nucleotide sequence ID" value="NZ_LWIG01000015.1"/>
</dbReference>
<dbReference type="CDD" id="cd01392">
    <property type="entry name" value="HTH_LacI"/>
    <property type="match status" value="1"/>
</dbReference>
<dbReference type="Gene3D" id="1.10.260.40">
    <property type="entry name" value="lambda repressor-like DNA-binding domains"/>
    <property type="match status" value="1"/>
</dbReference>
<dbReference type="EMBL" id="VITW01000006">
    <property type="protein sequence ID" value="TWB72865.1"/>
    <property type="molecule type" value="Genomic_DNA"/>
</dbReference>
<organism evidence="6 7">
    <name type="scientific">Bradyrhizobium sacchari</name>
    <dbReference type="NCBI Taxonomy" id="1399419"/>
    <lineage>
        <taxon>Bacteria</taxon>
        <taxon>Pseudomonadati</taxon>
        <taxon>Pseudomonadota</taxon>
        <taxon>Alphaproteobacteria</taxon>
        <taxon>Hyphomicrobiales</taxon>
        <taxon>Nitrobacteraceae</taxon>
        <taxon>Bradyrhizobium</taxon>
    </lineage>
</organism>
<evidence type="ECO:0000256" key="2">
    <source>
        <dbReference type="ARBA" id="ARBA00023015"/>
    </source>
</evidence>
<evidence type="ECO:0000313" key="6">
    <source>
        <dbReference type="EMBL" id="TWB72865.1"/>
    </source>
</evidence>
<name>A0A560JP20_9BRAD</name>
<proteinExistence type="predicted"/>
<evidence type="ECO:0000259" key="5">
    <source>
        <dbReference type="PROSITE" id="PS50932"/>
    </source>
</evidence>